<accession>A0AAE1PII3</accession>
<comment type="caution">
    <text evidence="3">The sequence shown here is derived from an EMBL/GenBank/DDBJ whole genome shotgun (WGS) entry which is preliminary data.</text>
</comment>
<gene>
    <name evidence="3" type="ORF">Pmani_019337</name>
</gene>
<feature type="chain" id="PRO_5042031309" evidence="2">
    <location>
        <begin position="25"/>
        <end position="205"/>
    </location>
</feature>
<dbReference type="Proteomes" id="UP001292094">
    <property type="component" value="Unassembled WGS sequence"/>
</dbReference>
<dbReference type="Pfam" id="PF16027">
    <property type="entry name" value="DUF4786"/>
    <property type="match status" value="1"/>
</dbReference>
<organism evidence="3 4">
    <name type="scientific">Petrolisthes manimaculis</name>
    <dbReference type="NCBI Taxonomy" id="1843537"/>
    <lineage>
        <taxon>Eukaryota</taxon>
        <taxon>Metazoa</taxon>
        <taxon>Ecdysozoa</taxon>
        <taxon>Arthropoda</taxon>
        <taxon>Crustacea</taxon>
        <taxon>Multicrustacea</taxon>
        <taxon>Malacostraca</taxon>
        <taxon>Eumalacostraca</taxon>
        <taxon>Eucarida</taxon>
        <taxon>Decapoda</taxon>
        <taxon>Pleocyemata</taxon>
        <taxon>Anomura</taxon>
        <taxon>Galatheoidea</taxon>
        <taxon>Porcellanidae</taxon>
        <taxon>Petrolisthes</taxon>
    </lineage>
</organism>
<feature type="compositionally biased region" description="Low complexity" evidence="1">
    <location>
        <begin position="135"/>
        <end position="156"/>
    </location>
</feature>
<evidence type="ECO:0000313" key="4">
    <source>
        <dbReference type="Proteomes" id="UP001292094"/>
    </source>
</evidence>
<evidence type="ECO:0000256" key="2">
    <source>
        <dbReference type="SAM" id="SignalP"/>
    </source>
</evidence>
<keyword evidence="4" id="KW-1185">Reference proteome</keyword>
<dbReference type="InterPro" id="IPR031983">
    <property type="entry name" value="DUF4786"/>
</dbReference>
<feature type="region of interest" description="Disordered" evidence="1">
    <location>
        <begin position="130"/>
        <end position="158"/>
    </location>
</feature>
<sequence>MTEEKLRLSVLFLVVSVAVVVVTASPINPFQTSGALQILQRLGLDRGGERPSITMAERLQQGDSPVYYIKLPPLPYYYVNNHLHKNAHTPKTPQVTTFPFEKVDVDFTNNGRPTQVYHWTQGITMPALWRPSTPPTTTTTTTTTTPSPTTTTTTTTARPFKKPSWLTLNEYFPYNGRPSGVYVYKTRPPVSPNKYKQLYFKHFNY</sequence>
<keyword evidence="2" id="KW-0732">Signal</keyword>
<name>A0AAE1PII3_9EUCA</name>
<dbReference type="EMBL" id="JAWZYT010001811">
    <property type="protein sequence ID" value="KAK4309013.1"/>
    <property type="molecule type" value="Genomic_DNA"/>
</dbReference>
<feature type="signal peptide" evidence="2">
    <location>
        <begin position="1"/>
        <end position="24"/>
    </location>
</feature>
<evidence type="ECO:0000256" key="1">
    <source>
        <dbReference type="SAM" id="MobiDB-lite"/>
    </source>
</evidence>
<proteinExistence type="predicted"/>
<dbReference type="AlphaFoldDB" id="A0AAE1PII3"/>
<evidence type="ECO:0000313" key="3">
    <source>
        <dbReference type="EMBL" id="KAK4309013.1"/>
    </source>
</evidence>
<reference evidence="3" key="1">
    <citation type="submission" date="2023-11" db="EMBL/GenBank/DDBJ databases">
        <title>Genome assemblies of two species of porcelain crab, Petrolisthes cinctipes and Petrolisthes manimaculis (Anomura: Porcellanidae).</title>
        <authorList>
            <person name="Angst P."/>
        </authorList>
    </citation>
    <scope>NUCLEOTIDE SEQUENCE</scope>
    <source>
        <strain evidence="3">PB745_02</strain>
        <tissue evidence="3">Gill</tissue>
    </source>
</reference>
<protein>
    <submittedName>
        <fullName evidence="3">Uncharacterized protein</fullName>
    </submittedName>
</protein>